<accession>A0A3B0SGX8</accession>
<reference evidence="10" key="1">
    <citation type="submission" date="2018-06" db="EMBL/GenBank/DDBJ databases">
        <authorList>
            <person name="Zhirakovskaya E."/>
        </authorList>
    </citation>
    <scope>NUCLEOTIDE SEQUENCE</scope>
</reference>
<evidence type="ECO:0000256" key="3">
    <source>
        <dbReference type="ARBA" id="ARBA00022617"/>
    </source>
</evidence>
<sequence length="305" mass="33233">MKLPLNTTATCTALWQCLCIVLSSFTVTVFAGLPAAAQSDLVQRGAYVIRAAGCLSCHTDKKGNGKEFAGGRALKTPFGTFYSPNITADKETGIGNWSDEDFLRALKKGVRPDGARYFPVFPYTSYTLMSDQDALSVKAYLFSLPSVTRKNIDHDVGAPFGWRWPMRFWQLMYFTAGDFVADAKKDAEWNRGAYLATALTHCAECHTPRNFAGAVNKKMWMAGTRNGPGGDAVPNITPAPASGLGWSIDQLAFFLKTGTKPDWEAAAGVMGEAVTDGYKYLTDEDLRALARYINTLPPIENHIGG</sequence>
<dbReference type="GO" id="GO:0005886">
    <property type="term" value="C:plasma membrane"/>
    <property type="evidence" value="ECO:0007669"/>
    <property type="project" value="UniProtKB-SubCell"/>
</dbReference>
<evidence type="ECO:0000256" key="1">
    <source>
        <dbReference type="ARBA" id="ARBA00004236"/>
    </source>
</evidence>
<dbReference type="Gene3D" id="1.10.760.10">
    <property type="entry name" value="Cytochrome c-like domain"/>
    <property type="match status" value="2"/>
</dbReference>
<keyword evidence="5" id="KW-0732">Signal</keyword>
<dbReference type="GO" id="GO:0016614">
    <property type="term" value="F:oxidoreductase activity, acting on CH-OH group of donors"/>
    <property type="evidence" value="ECO:0007669"/>
    <property type="project" value="InterPro"/>
</dbReference>
<keyword evidence="3" id="KW-0349">Heme</keyword>
<evidence type="ECO:0000256" key="2">
    <source>
        <dbReference type="ARBA" id="ARBA00022475"/>
    </source>
</evidence>
<evidence type="ECO:0000256" key="5">
    <source>
        <dbReference type="ARBA" id="ARBA00022729"/>
    </source>
</evidence>
<dbReference type="AlphaFoldDB" id="A0A3B0SGX8"/>
<dbReference type="GO" id="GO:0009055">
    <property type="term" value="F:electron transfer activity"/>
    <property type="evidence" value="ECO:0007669"/>
    <property type="project" value="InterPro"/>
</dbReference>
<keyword evidence="8" id="KW-0472">Membrane</keyword>
<gene>
    <name evidence="10" type="ORF">MNBD_ALPHA08-1943</name>
</gene>
<dbReference type="InterPro" id="IPR009056">
    <property type="entry name" value="Cyt_c-like_dom"/>
</dbReference>
<evidence type="ECO:0000313" key="10">
    <source>
        <dbReference type="EMBL" id="VAW00049.1"/>
    </source>
</evidence>
<evidence type="ECO:0000256" key="7">
    <source>
        <dbReference type="ARBA" id="ARBA00023004"/>
    </source>
</evidence>
<feature type="domain" description="Cytochrome c" evidence="9">
    <location>
        <begin position="40"/>
        <end position="145"/>
    </location>
</feature>
<dbReference type="Pfam" id="PF00034">
    <property type="entry name" value="Cytochrom_C"/>
    <property type="match status" value="2"/>
</dbReference>
<dbReference type="GO" id="GO:0005506">
    <property type="term" value="F:iron ion binding"/>
    <property type="evidence" value="ECO:0007669"/>
    <property type="project" value="InterPro"/>
</dbReference>
<proteinExistence type="predicted"/>
<feature type="domain" description="Cytochrome c" evidence="9">
    <location>
        <begin position="187"/>
        <end position="297"/>
    </location>
</feature>
<dbReference type="PIRSF" id="PIRSF000018">
    <property type="entry name" value="Mb_ADH_cyt_c"/>
    <property type="match status" value="1"/>
</dbReference>
<evidence type="ECO:0000256" key="4">
    <source>
        <dbReference type="ARBA" id="ARBA00022723"/>
    </source>
</evidence>
<dbReference type="InterPro" id="IPR036909">
    <property type="entry name" value="Cyt_c-like_dom_sf"/>
</dbReference>
<comment type="subcellular location">
    <subcellularLocation>
        <location evidence="1">Cell membrane</location>
    </subcellularLocation>
</comment>
<keyword evidence="7" id="KW-0408">Iron</keyword>
<dbReference type="InterPro" id="IPR014353">
    <property type="entry name" value="Membr-bd_ADH_cyt_c"/>
</dbReference>
<keyword evidence="6" id="KW-0677">Repeat</keyword>
<evidence type="ECO:0000256" key="8">
    <source>
        <dbReference type="ARBA" id="ARBA00023136"/>
    </source>
</evidence>
<dbReference type="PANTHER" id="PTHR35008:SF8">
    <property type="entry name" value="ALCOHOL DEHYDROGENASE CYTOCHROME C SUBUNIT"/>
    <property type="match status" value="1"/>
</dbReference>
<organism evidence="10">
    <name type="scientific">hydrothermal vent metagenome</name>
    <dbReference type="NCBI Taxonomy" id="652676"/>
    <lineage>
        <taxon>unclassified sequences</taxon>
        <taxon>metagenomes</taxon>
        <taxon>ecological metagenomes</taxon>
    </lineage>
</organism>
<keyword evidence="4" id="KW-0479">Metal-binding</keyword>
<dbReference type="SUPFAM" id="SSF46626">
    <property type="entry name" value="Cytochrome c"/>
    <property type="match status" value="2"/>
</dbReference>
<evidence type="ECO:0000256" key="6">
    <source>
        <dbReference type="ARBA" id="ARBA00022737"/>
    </source>
</evidence>
<dbReference type="PANTHER" id="PTHR35008">
    <property type="entry name" value="BLL4482 PROTEIN-RELATED"/>
    <property type="match status" value="1"/>
</dbReference>
<dbReference type="EMBL" id="UOEC01000168">
    <property type="protein sequence ID" value="VAW00049.1"/>
    <property type="molecule type" value="Genomic_DNA"/>
</dbReference>
<protein>
    <submittedName>
        <fullName evidence="10">Diheme cytochrome c-553</fullName>
    </submittedName>
</protein>
<dbReference type="InterPro" id="IPR051459">
    <property type="entry name" value="Cytochrome_c-type_DH"/>
</dbReference>
<evidence type="ECO:0000259" key="9">
    <source>
        <dbReference type="PROSITE" id="PS51007"/>
    </source>
</evidence>
<dbReference type="GO" id="GO:0020037">
    <property type="term" value="F:heme binding"/>
    <property type="evidence" value="ECO:0007669"/>
    <property type="project" value="InterPro"/>
</dbReference>
<name>A0A3B0SGX8_9ZZZZ</name>
<dbReference type="PROSITE" id="PS51007">
    <property type="entry name" value="CYTC"/>
    <property type="match status" value="2"/>
</dbReference>
<keyword evidence="2" id="KW-1003">Cell membrane</keyword>